<reference evidence="1" key="1">
    <citation type="submission" date="2022-11" db="EMBL/GenBank/DDBJ databases">
        <title>Genome Sequence of Boeremia exigua.</title>
        <authorList>
            <person name="Buettner E."/>
        </authorList>
    </citation>
    <scope>NUCLEOTIDE SEQUENCE</scope>
    <source>
        <strain evidence="1">CU02</strain>
    </source>
</reference>
<organism evidence="1 2">
    <name type="scientific">Boeremia exigua</name>
    <dbReference type="NCBI Taxonomy" id="749465"/>
    <lineage>
        <taxon>Eukaryota</taxon>
        <taxon>Fungi</taxon>
        <taxon>Dikarya</taxon>
        <taxon>Ascomycota</taxon>
        <taxon>Pezizomycotina</taxon>
        <taxon>Dothideomycetes</taxon>
        <taxon>Pleosporomycetidae</taxon>
        <taxon>Pleosporales</taxon>
        <taxon>Pleosporineae</taxon>
        <taxon>Didymellaceae</taxon>
        <taxon>Boeremia</taxon>
    </lineage>
</organism>
<evidence type="ECO:0000313" key="2">
    <source>
        <dbReference type="Proteomes" id="UP001153331"/>
    </source>
</evidence>
<name>A0ACC2IGJ6_9PLEO</name>
<protein>
    <submittedName>
        <fullName evidence="1">Uncharacterized protein</fullName>
    </submittedName>
</protein>
<keyword evidence="2" id="KW-1185">Reference proteome</keyword>
<accession>A0ACC2IGJ6</accession>
<comment type="caution">
    <text evidence="1">The sequence shown here is derived from an EMBL/GenBank/DDBJ whole genome shotgun (WGS) entry which is preliminary data.</text>
</comment>
<dbReference type="Proteomes" id="UP001153331">
    <property type="component" value="Unassembled WGS sequence"/>
</dbReference>
<proteinExistence type="predicted"/>
<sequence length="836" mass="92034">MVATKSSLLEDLTTEEKVKLLAGAETWSTHAVKRLDIPAITMSDGPHGVRGNSFFNGPPGMLLPAATAMGATFDTALLKEVGAMLAQESKEKGAQVLLAPTVCLQRSPLLGRGFEAFGEDPILSGLIASAYINGLQENGIAAAIKHFAAHDQSQMSPEDDVRASQRTLRELHLLPFQLAVKHSQPWAFMTSYHRINGVHAPESKWLLDEVLRQDWGWNGLVMSDWLGVYSTSESINAGLDLEMPGPTRWRGDLLTWALLGKKVSKATLDARVSNLLTLIEKVSPAMNEKIQVLGDTPAKRNLCRKVASESIVLLKNDRNVLPLARSLDRTIALIGPAVHNPSLGGGGSADLKPYYRTTPFQAISDLVGNTHIPFSVGCYTHRYTPLLEQNIRLPGSQQRGYLLEWFDTDPFQNRHVTCVASVTTEEAQMYFGDNLPKEVPSQYFLQVKTVYVASKTCTIQIGLCSIGKAKLLVDEQEVIDLWTSHPPKPEMTPMFGQASAEVTTDLEVKAGKEYSITILMANESVTAGIGAVNAGGLRVGCCEKIDPERALNDAVALAKEVDVPILIAGLGSDYESEACDRSDLDLPPALNDLISAVIEANPNTVIINQSGLPIVMPWIDAAHTVVHAWYGGQETGNAIADVLFGKNPSGRLSVTFPKRLEDTPAFLTFGKADKQLYYGEGVFIGYRYYEKLKNDPLFYFGHGLSYTQFDYSNLAAPERICLQENEHIEVCVDVKNTGLRDGYEVVQLYLSDLESSIQRPLKELKAFTKVWVPSGSSVTAKLYLDKYAFSFWCEDREMWLAQKGIFELIVSRSANPRDEVLRRGLTLEHDLEWSGI</sequence>
<dbReference type="EMBL" id="JAPHNI010000201">
    <property type="protein sequence ID" value="KAJ8114316.1"/>
    <property type="molecule type" value="Genomic_DNA"/>
</dbReference>
<gene>
    <name evidence="1" type="ORF">OPT61_g3777</name>
</gene>
<evidence type="ECO:0000313" key="1">
    <source>
        <dbReference type="EMBL" id="KAJ8114316.1"/>
    </source>
</evidence>